<dbReference type="HOGENOM" id="CLU_3046255_0_0_6"/>
<protein>
    <submittedName>
        <fullName evidence="1">Uncharacterized protein</fullName>
    </submittedName>
</protein>
<keyword evidence="2" id="KW-1185">Reference proteome</keyword>
<reference evidence="1 2" key="1">
    <citation type="journal article" date="2013" name="Genome Announc.">
        <title>Complete Genome Sequence of Glaciecola psychrophila Strain 170T.</title>
        <authorList>
            <person name="Yin J."/>
            <person name="Chen J."/>
            <person name="Liu G."/>
            <person name="Yu Y."/>
            <person name="Song L."/>
            <person name="Wang X."/>
            <person name="Qu X."/>
        </authorList>
    </citation>
    <scope>NUCLEOTIDE SEQUENCE [LARGE SCALE GENOMIC DNA]</scope>
    <source>
        <strain evidence="1 2">170</strain>
    </source>
</reference>
<organism evidence="1 2">
    <name type="scientific">Paraglaciecola psychrophila 170</name>
    <dbReference type="NCBI Taxonomy" id="1129794"/>
    <lineage>
        <taxon>Bacteria</taxon>
        <taxon>Pseudomonadati</taxon>
        <taxon>Pseudomonadota</taxon>
        <taxon>Gammaproteobacteria</taxon>
        <taxon>Alteromonadales</taxon>
        <taxon>Alteromonadaceae</taxon>
        <taxon>Paraglaciecola</taxon>
    </lineage>
</organism>
<sequence>MSEYEKIIERYRKHSKEAHGDDGSVRISGFPKFSEFGIKIAVVSRAGSGFTGSE</sequence>
<dbReference type="Proteomes" id="UP000011864">
    <property type="component" value="Chromosome"/>
</dbReference>
<dbReference type="KEGG" id="gps:C427_2492"/>
<dbReference type="PATRIC" id="fig|1129794.4.peg.2471"/>
<dbReference type="STRING" id="1129794.C427_2492"/>
<accession>M4RM16</accession>
<evidence type="ECO:0000313" key="2">
    <source>
        <dbReference type="Proteomes" id="UP000011864"/>
    </source>
</evidence>
<name>M4RM16_9ALTE</name>
<evidence type="ECO:0000313" key="1">
    <source>
        <dbReference type="EMBL" id="AGH44601.1"/>
    </source>
</evidence>
<dbReference type="RefSeq" id="WP_015430785.1">
    <property type="nucleotide sequence ID" value="NC_020514.1"/>
</dbReference>
<dbReference type="EMBL" id="CP003837">
    <property type="protein sequence ID" value="AGH44601.1"/>
    <property type="molecule type" value="Genomic_DNA"/>
</dbReference>
<proteinExistence type="predicted"/>
<gene>
    <name evidence="1" type="ORF">C427_2492</name>
</gene>
<dbReference type="AlphaFoldDB" id="M4RM16"/>